<dbReference type="GO" id="GO:0000978">
    <property type="term" value="F:RNA polymerase II cis-regulatory region sequence-specific DNA binding"/>
    <property type="evidence" value="ECO:0007669"/>
    <property type="project" value="TreeGrafter"/>
</dbReference>
<dbReference type="GO" id="GO:0005634">
    <property type="term" value="C:nucleus"/>
    <property type="evidence" value="ECO:0007669"/>
    <property type="project" value="UniProtKB-SubCell"/>
</dbReference>
<sequence length="229" mass="25903">MGREKRKRSRVTSEQLAHLERAFQMERSPTAADRRAISEFLGMNERQTQIWFQNRRAKAKVQDGKPSAQTNDAETSAKSSSSPVSSYDIHEDQPVNIIPCNDLTIGTWRRVSSGNSHDLVAYVCNAKQCLNWYIRSNGYGFKMEIPFSTIVDTEYKIIGDHSGIASFVLSHPPIFYLENMPSPLADKSAGRSWKRCSDWTEGHQASQVLRHTVVGSNIHLENVLRSLHP</sequence>
<gene>
    <name evidence="9" type="ORF">BDN70DRAFT_815234</name>
</gene>
<dbReference type="PANTHER" id="PTHR24324:SF5">
    <property type="entry name" value="HEMATOPOIETICALLY-EXPRESSED HOMEOBOX PROTEIN HHEX"/>
    <property type="match status" value="1"/>
</dbReference>
<protein>
    <submittedName>
        <fullName evidence="9">Homeobox-domain-containing protein</fullName>
    </submittedName>
</protein>
<comment type="caution">
    <text evidence="9">The sequence shown here is derived from an EMBL/GenBank/DDBJ whole genome shotgun (WGS) entry which is preliminary data.</text>
</comment>
<feature type="domain" description="Homeobox" evidence="8">
    <location>
        <begin position="2"/>
        <end position="62"/>
    </location>
</feature>
<dbReference type="PROSITE" id="PS50071">
    <property type="entry name" value="HOMEOBOX_2"/>
    <property type="match status" value="1"/>
</dbReference>
<dbReference type="Pfam" id="PF00046">
    <property type="entry name" value="Homeodomain"/>
    <property type="match status" value="1"/>
</dbReference>
<dbReference type="GO" id="GO:0006357">
    <property type="term" value="P:regulation of transcription by RNA polymerase II"/>
    <property type="evidence" value="ECO:0007669"/>
    <property type="project" value="TreeGrafter"/>
</dbReference>
<dbReference type="SMART" id="SM00389">
    <property type="entry name" value="HOX"/>
    <property type="match status" value="1"/>
</dbReference>
<dbReference type="Pfam" id="PF24818">
    <property type="entry name" value="PH_TRF2_HOY1"/>
    <property type="match status" value="1"/>
</dbReference>
<name>A0A9P5YVJ7_9AGAR</name>
<dbReference type="InterPro" id="IPR051000">
    <property type="entry name" value="Homeobox_DNA-bind_prot"/>
</dbReference>
<feature type="compositionally biased region" description="Basic residues" evidence="7">
    <location>
        <begin position="1"/>
        <end position="10"/>
    </location>
</feature>
<dbReference type="PANTHER" id="PTHR24324">
    <property type="entry name" value="HOMEOBOX PROTEIN HHEX"/>
    <property type="match status" value="1"/>
</dbReference>
<feature type="non-terminal residue" evidence="9">
    <location>
        <position position="229"/>
    </location>
</feature>
<feature type="compositionally biased region" description="Low complexity" evidence="7">
    <location>
        <begin position="76"/>
        <end position="86"/>
    </location>
</feature>
<comment type="subcellular location">
    <subcellularLocation>
        <location evidence="1 5 6">Nucleus</location>
    </subcellularLocation>
</comment>
<dbReference type="InterPro" id="IPR057939">
    <property type="entry name" value="TRF2_HOY1_PH"/>
</dbReference>
<keyword evidence="4 5" id="KW-0539">Nucleus</keyword>
<dbReference type="AlphaFoldDB" id="A0A9P5YVJ7"/>
<dbReference type="Proteomes" id="UP000807469">
    <property type="component" value="Unassembled WGS sequence"/>
</dbReference>
<dbReference type="InterPro" id="IPR001356">
    <property type="entry name" value="HD"/>
</dbReference>
<dbReference type="EMBL" id="MU155367">
    <property type="protein sequence ID" value="KAF9474680.1"/>
    <property type="molecule type" value="Genomic_DNA"/>
</dbReference>
<proteinExistence type="predicted"/>
<accession>A0A9P5YVJ7</accession>
<evidence type="ECO:0000256" key="6">
    <source>
        <dbReference type="RuleBase" id="RU000682"/>
    </source>
</evidence>
<evidence type="ECO:0000256" key="5">
    <source>
        <dbReference type="PROSITE-ProRule" id="PRU00108"/>
    </source>
</evidence>
<evidence type="ECO:0000256" key="7">
    <source>
        <dbReference type="SAM" id="MobiDB-lite"/>
    </source>
</evidence>
<reference evidence="9" key="1">
    <citation type="submission" date="2020-11" db="EMBL/GenBank/DDBJ databases">
        <authorList>
            <consortium name="DOE Joint Genome Institute"/>
            <person name="Ahrendt S."/>
            <person name="Riley R."/>
            <person name="Andreopoulos W."/>
            <person name="Labutti K."/>
            <person name="Pangilinan J."/>
            <person name="Ruiz-Duenas F.J."/>
            <person name="Barrasa J.M."/>
            <person name="Sanchez-Garcia M."/>
            <person name="Camarero S."/>
            <person name="Miyauchi S."/>
            <person name="Serrano A."/>
            <person name="Linde D."/>
            <person name="Babiker R."/>
            <person name="Drula E."/>
            <person name="Ayuso-Fernandez I."/>
            <person name="Pacheco R."/>
            <person name="Padilla G."/>
            <person name="Ferreira P."/>
            <person name="Barriuso J."/>
            <person name="Kellner H."/>
            <person name="Castanera R."/>
            <person name="Alfaro M."/>
            <person name="Ramirez L."/>
            <person name="Pisabarro A.G."/>
            <person name="Kuo A."/>
            <person name="Tritt A."/>
            <person name="Lipzen A."/>
            <person name="He G."/>
            <person name="Yan M."/>
            <person name="Ng V."/>
            <person name="Cullen D."/>
            <person name="Martin F."/>
            <person name="Rosso M.-N."/>
            <person name="Henrissat B."/>
            <person name="Hibbett D."/>
            <person name="Martinez A.T."/>
            <person name="Grigoriev I.V."/>
        </authorList>
    </citation>
    <scope>NUCLEOTIDE SEQUENCE</scope>
    <source>
        <strain evidence="9">CIRM-BRFM 674</strain>
    </source>
</reference>
<dbReference type="OrthoDB" id="6159439at2759"/>
<evidence type="ECO:0000313" key="9">
    <source>
        <dbReference type="EMBL" id="KAF9474680.1"/>
    </source>
</evidence>
<organism evidence="9 10">
    <name type="scientific">Pholiota conissans</name>
    <dbReference type="NCBI Taxonomy" id="109636"/>
    <lineage>
        <taxon>Eukaryota</taxon>
        <taxon>Fungi</taxon>
        <taxon>Dikarya</taxon>
        <taxon>Basidiomycota</taxon>
        <taxon>Agaricomycotina</taxon>
        <taxon>Agaricomycetes</taxon>
        <taxon>Agaricomycetidae</taxon>
        <taxon>Agaricales</taxon>
        <taxon>Agaricineae</taxon>
        <taxon>Strophariaceae</taxon>
        <taxon>Pholiota</taxon>
    </lineage>
</organism>
<keyword evidence="10" id="KW-1185">Reference proteome</keyword>
<evidence type="ECO:0000256" key="1">
    <source>
        <dbReference type="ARBA" id="ARBA00004123"/>
    </source>
</evidence>
<keyword evidence="3 5" id="KW-0371">Homeobox</keyword>
<evidence type="ECO:0000256" key="3">
    <source>
        <dbReference type="ARBA" id="ARBA00023155"/>
    </source>
</evidence>
<dbReference type="InterPro" id="IPR009057">
    <property type="entry name" value="Homeodomain-like_sf"/>
</dbReference>
<evidence type="ECO:0000259" key="8">
    <source>
        <dbReference type="PROSITE" id="PS50071"/>
    </source>
</evidence>
<keyword evidence="2 5" id="KW-0238">DNA-binding</keyword>
<feature type="region of interest" description="Disordered" evidence="7">
    <location>
        <begin position="1"/>
        <end position="30"/>
    </location>
</feature>
<dbReference type="CDD" id="cd00086">
    <property type="entry name" value="homeodomain"/>
    <property type="match status" value="1"/>
</dbReference>
<evidence type="ECO:0000256" key="2">
    <source>
        <dbReference type="ARBA" id="ARBA00023125"/>
    </source>
</evidence>
<feature type="DNA-binding region" description="Homeobox" evidence="5">
    <location>
        <begin position="4"/>
        <end position="63"/>
    </location>
</feature>
<evidence type="ECO:0000313" key="10">
    <source>
        <dbReference type="Proteomes" id="UP000807469"/>
    </source>
</evidence>
<dbReference type="SUPFAM" id="SSF46689">
    <property type="entry name" value="Homeodomain-like"/>
    <property type="match status" value="1"/>
</dbReference>
<dbReference type="Gene3D" id="1.10.10.60">
    <property type="entry name" value="Homeodomain-like"/>
    <property type="match status" value="1"/>
</dbReference>
<feature type="region of interest" description="Disordered" evidence="7">
    <location>
        <begin position="56"/>
        <end position="88"/>
    </location>
</feature>
<evidence type="ECO:0000256" key="4">
    <source>
        <dbReference type="ARBA" id="ARBA00023242"/>
    </source>
</evidence>
<dbReference type="GO" id="GO:0030154">
    <property type="term" value="P:cell differentiation"/>
    <property type="evidence" value="ECO:0007669"/>
    <property type="project" value="TreeGrafter"/>
</dbReference>